<gene>
    <name evidence="1" type="primary">anks1b</name>
    <name evidence="1" type="ORF">SNAT2548_LOCUS21359</name>
</gene>
<evidence type="ECO:0000313" key="1">
    <source>
        <dbReference type="EMBL" id="CAE7391892.1"/>
    </source>
</evidence>
<accession>A0A812QKK2</accession>
<dbReference type="EMBL" id="CAJNDS010002248">
    <property type="protein sequence ID" value="CAE7391892.1"/>
    <property type="molecule type" value="Genomic_DNA"/>
</dbReference>
<reference evidence="1" key="1">
    <citation type="submission" date="2021-02" db="EMBL/GenBank/DDBJ databases">
        <authorList>
            <person name="Dougan E. K."/>
            <person name="Rhodes N."/>
            <person name="Thang M."/>
            <person name="Chan C."/>
        </authorList>
    </citation>
    <scope>NUCLEOTIDE SEQUENCE</scope>
</reference>
<dbReference type="InterPro" id="IPR036770">
    <property type="entry name" value="Ankyrin_rpt-contain_sf"/>
</dbReference>
<dbReference type="Pfam" id="PF22191">
    <property type="entry name" value="IBR_1"/>
    <property type="match status" value="1"/>
</dbReference>
<comment type="caution">
    <text evidence="1">The sequence shown here is derived from an EMBL/GenBank/DDBJ whole genome shotgun (WGS) entry which is preliminary data.</text>
</comment>
<protein>
    <submittedName>
        <fullName evidence="1">Anks1b protein</fullName>
    </submittedName>
</protein>
<dbReference type="SUPFAM" id="SSF48403">
    <property type="entry name" value="Ankyrin repeat"/>
    <property type="match status" value="1"/>
</dbReference>
<dbReference type="OrthoDB" id="9977870at2759"/>
<dbReference type="Proteomes" id="UP000604046">
    <property type="component" value="Unassembled WGS sequence"/>
</dbReference>
<sequence length="469" mass="53204">MADYFPEYSAWLSQFELLKECCDIPGTVTFCQEHPGTVNNRKHNLQGNCFLHQIAFWGVSQDIVEQFMHLGSDPTLRNYNNDTPMDMATREGHANTAQAFREVFGEPQACDQQKADFLTAAKTGDFVKCFDLLRAHPWLRNVQSYKGWSVLHQAAYHGVSSRLLTRLLDLGVSEDLKTVEGATFLDILQEHHPNHGFLANSESPSASRLGVGSPVMLKGGGRGVLSSVSDHFVQVQLQSGEVVDCLRWQVCRVPASMQDDADDLIGMHCLSCWSGIPPTWTVGADCQGEPHGLCAECRNAWMWSQYNACNVPLRCTECDSICSTDHLRTLITRGTLRSWEEQKDMFHTSMSYEEFLQALDNRLAEMGDIETRVSLIRELINNHETTPEPIMYCDVEGAPAFRVCRRCASVIEYESQCKHMTCRCGYSFCWLCTREEDEHQDGDWCYTRPCEIAPRESEEVIRHILHNPR</sequence>
<proteinExistence type="predicted"/>
<dbReference type="Gene3D" id="1.20.120.1750">
    <property type="match status" value="1"/>
</dbReference>
<name>A0A812QKK2_9DINO</name>
<organism evidence="1 2">
    <name type="scientific">Symbiodinium natans</name>
    <dbReference type="NCBI Taxonomy" id="878477"/>
    <lineage>
        <taxon>Eukaryota</taxon>
        <taxon>Sar</taxon>
        <taxon>Alveolata</taxon>
        <taxon>Dinophyceae</taxon>
        <taxon>Suessiales</taxon>
        <taxon>Symbiodiniaceae</taxon>
        <taxon>Symbiodinium</taxon>
    </lineage>
</organism>
<evidence type="ECO:0000313" key="2">
    <source>
        <dbReference type="Proteomes" id="UP000604046"/>
    </source>
</evidence>
<dbReference type="Gene3D" id="1.25.40.20">
    <property type="entry name" value="Ankyrin repeat-containing domain"/>
    <property type="match status" value="1"/>
</dbReference>
<dbReference type="AlphaFoldDB" id="A0A812QKK2"/>
<dbReference type="SUPFAM" id="SSF57850">
    <property type="entry name" value="RING/U-box"/>
    <property type="match status" value="1"/>
</dbReference>
<keyword evidence="2" id="KW-1185">Reference proteome</keyword>